<evidence type="ECO:0000259" key="2">
    <source>
        <dbReference type="PROSITE" id="PS50112"/>
    </source>
</evidence>
<dbReference type="PROSITE" id="PS50887">
    <property type="entry name" value="GGDEF"/>
    <property type="match status" value="1"/>
</dbReference>
<evidence type="ECO:0000313" key="7">
    <source>
        <dbReference type="Proteomes" id="UP000305887"/>
    </source>
</evidence>
<dbReference type="PROSITE" id="PS50883">
    <property type="entry name" value="EAL"/>
    <property type="match status" value="1"/>
</dbReference>
<dbReference type="SUPFAM" id="SSF55073">
    <property type="entry name" value="Nucleotide cyclase"/>
    <property type="match status" value="1"/>
</dbReference>
<evidence type="ECO:0000259" key="4">
    <source>
        <dbReference type="PROSITE" id="PS50883"/>
    </source>
</evidence>
<dbReference type="NCBIfam" id="TIGR00229">
    <property type="entry name" value="sensory_box"/>
    <property type="match status" value="1"/>
</dbReference>
<feature type="domain" description="GGDEF" evidence="5">
    <location>
        <begin position="202"/>
        <end position="335"/>
    </location>
</feature>
<dbReference type="PANTHER" id="PTHR44757">
    <property type="entry name" value="DIGUANYLATE CYCLASE DGCP"/>
    <property type="match status" value="1"/>
</dbReference>
<dbReference type="Pfam" id="PF00990">
    <property type="entry name" value="GGDEF"/>
    <property type="match status" value="1"/>
</dbReference>
<dbReference type="InterPro" id="IPR029787">
    <property type="entry name" value="Nucleotide_cyclase"/>
</dbReference>
<dbReference type="CDD" id="cd01949">
    <property type="entry name" value="GGDEF"/>
    <property type="match status" value="1"/>
</dbReference>
<dbReference type="PANTHER" id="PTHR44757:SF2">
    <property type="entry name" value="BIOFILM ARCHITECTURE MAINTENANCE PROTEIN MBAA"/>
    <property type="match status" value="1"/>
</dbReference>
<feature type="region of interest" description="Disordered" evidence="1">
    <location>
        <begin position="1"/>
        <end position="45"/>
    </location>
</feature>
<sequence length="604" mass="65335">MEDVVLLTSGSDSSGEPVRPEASDKPLGPASVDEGTAASGLGESSDDRKRFESIAALSLDAIICADGNNRVTFWNRAAEATFGYSAQEMLGQSLSLIVPPALRATHETGLGRLAAGHRARLVGSLVTVTAVRRDGAEFPLELSLTHWIENGAHQFGAIARDVSDRRAAEAQLRREAEIDHLTGIANRKFLADRMQAACDRGEAAALLLFDLDGFKDVNDSLGHAAGDEVLRHVADRLAEAMEDEGFVARLGGDEFAVLLAGLHDPAKVQALGRRLVASIEKSIEVQERCIYVGASAGVALVPPGSWTPDDLLGDADLALYRAKGDGRSTVRIFTPELRAVSRTRSSVSSSLREAWERREFELYYQPQVQLAGRTLTGAEALIRWNHPTRGLVGPAAFLPVLESSLLAMPVAEWILRTACAQASRWRRAGFPDFQMGVNLFAAQFRSGDLPEMVADALTDFDLPGEALELEITENIILRSDDRMLTDLAALRSMGVGIAFDDYGTGYASLTMLKQYPVTRLKIDRSFVSAVDRSRADQTIVEAIVRLAKGFDLDVIAEGIETAEQAALMEAYCSEGQGYLFGRPSAAPVFEAQHMVPAQPQAARR</sequence>
<dbReference type="CDD" id="cd01948">
    <property type="entry name" value="EAL"/>
    <property type="match status" value="1"/>
</dbReference>
<dbReference type="PROSITE" id="PS50112">
    <property type="entry name" value="PAS"/>
    <property type="match status" value="1"/>
</dbReference>
<keyword evidence="7" id="KW-1185">Reference proteome</keyword>
<dbReference type="PROSITE" id="PS50113">
    <property type="entry name" value="PAC"/>
    <property type="match status" value="1"/>
</dbReference>
<dbReference type="Gene3D" id="3.30.450.20">
    <property type="entry name" value="PAS domain"/>
    <property type="match status" value="1"/>
</dbReference>
<dbReference type="InterPro" id="IPR000160">
    <property type="entry name" value="GGDEF_dom"/>
</dbReference>
<dbReference type="EMBL" id="VDFU01000002">
    <property type="protein sequence ID" value="TNC52360.1"/>
    <property type="molecule type" value="Genomic_DNA"/>
</dbReference>
<dbReference type="Gene3D" id="3.30.70.270">
    <property type="match status" value="1"/>
</dbReference>
<dbReference type="SMART" id="SM00267">
    <property type="entry name" value="GGDEF"/>
    <property type="match status" value="1"/>
</dbReference>
<proteinExistence type="predicted"/>
<dbReference type="InterPro" id="IPR035919">
    <property type="entry name" value="EAL_sf"/>
</dbReference>
<dbReference type="NCBIfam" id="TIGR00254">
    <property type="entry name" value="GGDEF"/>
    <property type="match status" value="1"/>
</dbReference>
<dbReference type="InterPro" id="IPR035965">
    <property type="entry name" value="PAS-like_dom_sf"/>
</dbReference>
<dbReference type="AlphaFoldDB" id="A0A5C4N131"/>
<dbReference type="SMART" id="SM00052">
    <property type="entry name" value="EAL"/>
    <property type="match status" value="1"/>
</dbReference>
<dbReference type="SMART" id="SM00091">
    <property type="entry name" value="PAS"/>
    <property type="match status" value="1"/>
</dbReference>
<dbReference type="InterPro" id="IPR013767">
    <property type="entry name" value="PAS_fold"/>
</dbReference>
<gene>
    <name evidence="6" type="ORF">FHG66_02120</name>
</gene>
<dbReference type="InterPro" id="IPR043128">
    <property type="entry name" value="Rev_trsase/Diguanyl_cyclase"/>
</dbReference>
<dbReference type="Pfam" id="PF00563">
    <property type="entry name" value="EAL"/>
    <property type="match status" value="1"/>
</dbReference>
<dbReference type="InterPro" id="IPR052155">
    <property type="entry name" value="Biofilm_reg_signaling"/>
</dbReference>
<dbReference type="InterPro" id="IPR000700">
    <property type="entry name" value="PAS-assoc_C"/>
</dbReference>
<evidence type="ECO:0000259" key="5">
    <source>
        <dbReference type="PROSITE" id="PS50887"/>
    </source>
</evidence>
<dbReference type="Gene3D" id="3.20.20.450">
    <property type="entry name" value="EAL domain"/>
    <property type="match status" value="1"/>
</dbReference>
<dbReference type="CDD" id="cd00130">
    <property type="entry name" value="PAS"/>
    <property type="match status" value="1"/>
</dbReference>
<dbReference type="InterPro" id="IPR000014">
    <property type="entry name" value="PAS"/>
</dbReference>
<dbReference type="InterPro" id="IPR001633">
    <property type="entry name" value="EAL_dom"/>
</dbReference>
<evidence type="ECO:0000313" key="6">
    <source>
        <dbReference type="EMBL" id="TNC52360.1"/>
    </source>
</evidence>
<evidence type="ECO:0000256" key="1">
    <source>
        <dbReference type="SAM" id="MobiDB-lite"/>
    </source>
</evidence>
<organism evidence="6 7">
    <name type="scientific">Rubellimicrobium rubrum</name>
    <dbReference type="NCBI Taxonomy" id="2585369"/>
    <lineage>
        <taxon>Bacteria</taxon>
        <taxon>Pseudomonadati</taxon>
        <taxon>Pseudomonadota</taxon>
        <taxon>Alphaproteobacteria</taxon>
        <taxon>Rhodobacterales</taxon>
        <taxon>Roseobacteraceae</taxon>
        <taxon>Rubellimicrobium</taxon>
    </lineage>
</organism>
<protein>
    <submittedName>
        <fullName evidence="6">EAL domain-containing protein</fullName>
    </submittedName>
</protein>
<reference evidence="6 7" key="1">
    <citation type="submission" date="2019-06" db="EMBL/GenBank/DDBJ databases">
        <title>YIM 131921 draft genome.</title>
        <authorList>
            <person name="Jiang L."/>
        </authorList>
    </citation>
    <scope>NUCLEOTIDE SEQUENCE [LARGE SCALE GENOMIC DNA]</scope>
    <source>
        <strain evidence="6 7">YIM 131921</strain>
    </source>
</reference>
<evidence type="ECO:0000259" key="3">
    <source>
        <dbReference type="PROSITE" id="PS50113"/>
    </source>
</evidence>
<accession>A0A5C4N131</accession>
<name>A0A5C4N131_9RHOB</name>
<dbReference type="Proteomes" id="UP000305887">
    <property type="component" value="Unassembled WGS sequence"/>
</dbReference>
<dbReference type="Pfam" id="PF00989">
    <property type="entry name" value="PAS"/>
    <property type="match status" value="1"/>
</dbReference>
<feature type="domain" description="PAS" evidence="2">
    <location>
        <begin position="47"/>
        <end position="117"/>
    </location>
</feature>
<dbReference type="OrthoDB" id="9814202at2"/>
<dbReference type="SUPFAM" id="SSF55785">
    <property type="entry name" value="PYP-like sensor domain (PAS domain)"/>
    <property type="match status" value="1"/>
</dbReference>
<feature type="domain" description="PAC" evidence="3">
    <location>
        <begin position="124"/>
        <end position="174"/>
    </location>
</feature>
<dbReference type="GO" id="GO:0006355">
    <property type="term" value="P:regulation of DNA-templated transcription"/>
    <property type="evidence" value="ECO:0007669"/>
    <property type="project" value="InterPro"/>
</dbReference>
<dbReference type="SUPFAM" id="SSF141868">
    <property type="entry name" value="EAL domain-like"/>
    <property type="match status" value="1"/>
</dbReference>
<feature type="domain" description="EAL" evidence="4">
    <location>
        <begin position="344"/>
        <end position="597"/>
    </location>
</feature>
<comment type="caution">
    <text evidence="6">The sequence shown here is derived from an EMBL/GenBank/DDBJ whole genome shotgun (WGS) entry which is preliminary data.</text>
</comment>